<sequence length="342" mass="38647">MAAAAAVASNCIRELQTDFFETFHLRVEKVLSIGGSSEVVLASSIQDLSHNRAVKKISLKEEDLQDRKLSAKEAKALFHREIEILRTLDHPNIIGGVNGVICPDYMALSMDFCSNGTLVTHLKKMTNGLIDRYFDGLVSGVCYIHSRRIVHGNIKLQNIFVNAKNKSVLTDFGFSYKMPENVSYVKTAGATMAYLSPEVLMKRSKVDPFKCDSYAVGVVLRCLVLKRRPGYCPDYLQEVRESPHVCANFRYFLEALLHRKPSRRATMAQVQTTLDELVPEDYTEELSLNCRPEEESPSTASPPRKKIRSQECEEHSTMSLRGGNAYKLRSFLKKKKCYCTRC</sequence>
<gene>
    <name evidence="5" type="ORF">PoB_004618400</name>
</gene>
<accession>A0AAV4BMW1</accession>
<dbReference type="GO" id="GO:0000226">
    <property type="term" value="P:microtubule cytoskeleton organization"/>
    <property type="evidence" value="ECO:0007669"/>
    <property type="project" value="TreeGrafter"/>
</dbReference>
<keyword evidence="1" id="KW-0547">Nucleotide-binding</keyword>
<dbReference type="GO" id="GO:0005524">
    <property type="term" value="F:ATP binding"/>
    <property type="evidence" value="ECO:0007669"/>
    <property type="project" value="UniProtKB-KW"/>
</dbReference>
<organism evidence="5 6">
    <name type="scientific">Plakobranchus ocellatus</name>
    <dbReference type="NCBI Taxonomy" id="259542"/>
    <lineage>
        <taxon>Eukaryota</taxon>
        <taxon>Metazoa</taxon>
        <taxon>Spiralia</taxon>
        <taxon>Lophotrochozoa</taxon>
        <taxon>Mollusca</taxon>
        <taxon>Gastropoda</taxon>
        <taxon>Heterobranchia</taxon>
        <taxon>Euthyneura</taxon>
        <taxon>Panpulmonata</taxon>
        <taxon>Sacoglossa</taxon>
        <taxon>Placobranchoidea</taxon>
        <taxon>Plakobranchidae</taxon>
        <taxon>Plakobranchus</taxon>
    </lineage>
</organism>
<dbReference type="CDD" id="cd00180">
    <property type="entry name" value="PKc"/>
    <property type="match status" value="1"/>
</dbReference>
<dbReference type="GO" id="GO:0050321">
    <property type="term" value="F:tau-protein kinase activity"/>
    <property type="evidence" value="ECO:0007669"/>
    <property type="project" value="TreeGrafter"/>
</dbReference>
<keyword evidence="6" id="KW-1185">Reference proteome</keyword>
<feature type="domain" description="Protein kinase" evidence="4">
    <location>
        <begin position="25"/>
        <end position="278"/>
    </location>
</feature>
<reference evidence="5 6" key="1">
    <citation type="journal article" date="2021" name="Elife">
        <title>Chloroplast acquisition without the gene transfer in kleptoplastic sea slugs, Plakobranchus ocellatus.</title>
        <authorList>
            <person name="Maeda T."/>
            <person name="Takahashi S."/>
            <person name="Yoshida T."/>
            <person name="Shimamura S."/>
            <person name="Takaki Y."/>
            <person name="Nagai Y."/>
            <person name="Toyoda A."/>
            <person name="Suzuki Y."/>
            <person name="Arimoto A."/>
            <person name="Ishii H."/>
            <person name="Satoh N."/>
            <person name="Nishiyama T."/>
            <person name="Hasebe M."/>
            <person name="Maruyama T."/>
            <person name="Minagawa J."/>
            <person name="Obokata J."/>
            <person name="Shigenobu S."/>
        </authorList>
    </citation>
    <scope>NUCLEOTIDE SEQUENCE [LARGE SCALE GENOMIC DNA]</scope>
</reference>
<dbReference type="SUPFAM" id="SSF56112">
    <property type="entry name" value="Protein kinase-like (PK-like)"/>
    <property type="match status" value="1"/>
</dbReference>
<dbReference type="Gene3D" id="1.10.510.10">
    <property type="entry name" value="Transferase(Phosphotransferase) domain 1"/>
    <property type="match status" value="1"/>
</dbReference>
<protein>
    <submittedName>
        <fullName evidence="5">CaMK family protein kinase</fullName>
    </submittedName>
</protein>
<comment type="caution">
    <text evidence="5">The sequence shown here is derived from an EMBL/GenBank/DDBJ whole genome shotgun (WGS) entry which is preliminary data.</text>
</comment>
<name>A0AAV4BMW1_9GAST</name>
<evidence type="ECO:0000256" key="3">
    <source>
        <dbReference type="SAM" id="MobiDB-lite"/>
    </source>
</evidence>
<evidence type="ECO:0000313" key="6">
    <source>
        <dbReference type="Proteomes" id="UP000735302"/>
    </source>
</evidence>
<dbReference type="InterPro" id="IPR000719">
    <property type="entry name" value="Prot_kinase_dom"/>
</dbReference>
<dbReference type="GO" id="GO:0005737">
    <property type="term" value="C:cytoplasm"/>
    <property type="evidence" value="ECO:0007669"/>
    <property type="project" value="TreeGrafter"/>
</dbReference>
<dbReference type="EMBL" id="BLXT01005078">
    <property type="protein sequence ID" value="GFO19679.1"/>
    <property type="molecule type" value="Genomic_DNA"/>
</dbReference>
<keyword evidence="5" id="KW-0418">Kinase</keyword>
<keyword evidence="5" id="KW-0808">Transferase</keyword>
<dbReference type="Proteomes" id="UP000735302">
    <property type="component" value="Unassembled WGS sequence"/>
</dbReference>
<dbReference type="PANTHER" id="PTHR24346">
    <property type="entry name" value="MAP/MICROTUBULE AFFINITY-REGULATING KINASE"/>
    <property type="match status" value="1"/>
</dbReference>
<evidence type="ECO:0000313" key="5">
    <source>
        <dbReference type="EMBL" id="GFO19679.1"/>
    </source>
</evidence>
<dbReference type="GO" id="GO:0035556">
    <property type="term" value="P:intracellular signal transduction"/>
    <property type="evidence" value="ECO:0007669"/>
    <property type="project" value="TreeGrafter"/>
</dbReference>
<dbReference type="AlphaFoldDB" id="A0AAV4BMW1"/>
<proteinExistence type="predicted"/>
<evidence type="ECO:0000256" key="2">
    <source>
        <dbReference type="ARBA" id="ARBA00022840"/>
    </source>
</evidence>
<dbReference type="PROSITE" id="PS50011">
    <property type="entry name" value="PROTEIN_KINASE_DOM"/>
    <property type="match status" value="1"/>
</dbReference>
<evidence type="ECO:0000259" key="4">
    <source>
        <dbReference type="PROSITE" id="PS50011"/>
    </source>
</evidence>
<feature type="region of interest" description="Disordered" evidence="3">
    <location>
        <begin position="289"/>
        <end position="315"/>
    </location>
</feature>
<dbReference type="Pfam" id="PF00069">
    <property type="entry name" value="Pkinase"/>
    <property type="match status" value="1"/>
</dbReference>
<dbReference type="PANTHER" id="PTHR24346:SF42">
    <property type="entry name" value="SERINE_THREONINE-PROTEIN KINASE SIK3"/>
    <property type="match status" value="1"/>
</dbReference>
<evidence type="ECO:0000256" key="1">
    <source>
        <dbReference type="ARBA" id="ARBA00022741"/>
    </source>
</evidence>
<dbReference type="InterPro" id="IPR011009">
    <property type="entry name" value="Kinase-like_dom_sf"/>
</dbReference>
<keyword evidence="2" id="KW-0067">ATP-binding</keyword>